<evidence type="ECO:0000259" key="2">
    <source>
        <dbReference type="Pfam" id="PF00296"/>
    </source>
</evidence>
<dbReference type="EMBL" id="UINC01016020">
    <property type="protein sequence ID" value="SVA67031.1"/>
    <property type="molecule type" value="Genomic_DNA"/>
</dbReference>
<dbReference type="InterPro" id="IPR019951">
    <property type="entry name" value="F420_OxRdatse_Rv3520c_pred"/>
</dbReference>
<dbReference type="InterPro" id="IPR011251">
    <property type="entry name" value="Luciferase-like_dom"/>
</dbReference>
<dbReference type="Pfam" id="PF00296">
    <property type="entry name" value="Bac_luciferase"/>
    <property type="match status" value="1"/>
</dbReference>
<dbReference type="Gene3D" id="3.20.20.30">
    <property type="entry name" value="Luciferase-like domain"/>
    <property type="match status" value="1"/>
</dbReference>
<proteinExistence type="predicted"/>
<dbReference type="PANTHER" id="PTHR43244:SF1">
    <property type="entry name" value="5,10-METHYLENETETRAHYDROMETHANOPTERIN REDUCTASE"/>
    <property type="match status" value="1"/>
</dbReference>
<protein>
    <recommendedName>
        <fullName evidence="2">Luciferase-like domain-containing protein</fullName>
    </recommendedName>
</protein>
<dbReference type="GO" id="GO:0016705">
    <property type="term" value="F:oxidoreductase activity, acting on paired donors, with incorporation or reduction of molecular oxygen"/>
    <property type="evidence" value="ECO:0007669"/>
    <property type="project" value="InterPro"/>
</dbReference>
<dbReference type="NCBIfam" id="TIGR03559">
    <property type="entry name" value="F420_Rv3520c"/>
    <property type="match status" value="1"/>
</dbReference>
<dbReference type="InterPro" id="IPR050564">
    <property type="entry name" value="F420-G6PD/mer"/>
</dbReference>
<name>A0A381XRJ6_9ZZZZ</name>
<evidence type="ECO:0000256" key="1">
    <source>
        <dbReference type="ARBA" id="ARBA00023002"/>
    </source>
</evidence>
<dbReference type="SUPFAM" id="SSF51679">
    <property type="entry name" value="Bacterial luciferase-like"/>
    <property type="match status" value="1"/>
</dbReference>
<evidence type="ECO:0000313" key="3">
    <source>
        <dbReference type="EMBL" id="SVA67031.1"/>
    </source>
</evidence>
<organism evidence="3">
    <name type="scientific">marine metagenome</name>
    <dbReference type="NCBI Taxonomy" id="408172"/>
    <lineage>
        <taxon>unclassified sequences</taxon>
        <taxon>metagenomes</taxon>
        <taxon>ecological metagenomes</taxon>
    </lineage>
</organism>
<dbReference type="PANTHER" id="PTHR43244">
    <property type="match status" value="1"/>
</dbReference>
<gene>
    <name evidence="3" type="ORF">METZ01_LOCUS119885</name>
</gene>
<keyword evidence="1" id="KW-0560">Oxidoreductase</keyword>
<sequence>MDFGLVLGYWGTDPEINLDLTVEAERLGFHSVWTAEAYGTDAFTPLAWIAAHTKHIKLGTAIAQIPARTPAMTAMTVTTLDMLSEGRVLLGLGVSGPQVVEGWHGVPFGKPIAKMREYIQILRAMIQREKHVSFEGKFFQLPYRGKDATGLGRPLKLIHHPVRNKIPIYLGAMGSKNVALAAEVAEGWFPHLLSPDHLASQYQSSIEEGFAQKESKNSYENFEIIAQVYVTAGDDLEACRLAEKRRLALILGGYGSRTQNFYVNTVSRYGYGKACEQIQDLYLKGNKEEAIEAIPDELVDDITLVGSPDNIKKQLVRWEKAGIKKIAAWTNQPEALKILADLAGSEMKSRAASIAS</sequence>
<reference evidence="3" key="1">
    <citation type="submission" date="2018-05" db="EMBL/GenBank/DDBJ databases">
        <authorList>
            <person name="Lanie J.A."/>
            <person name="Ng W.-L."/>
            <person name="Kazmierczak K.M."/>
            <person name="Andrzejewski T.M."/>
            <person name="Davidsen T.M."/>
            <person name="Wayne K.J."/>
            <person name="Tettelin H."/>
            <person name="Glass J.I."/>
            <person name="Rusch D."/>
            <person name="Podicherti R."/>
            <person name="Tsui H.-C.T."/>
            <person name="Winkler M.E."/>
        </authorList>
    </citation>
    <scope>NUCLEOTIDE SEQUENCE</scope>
</reference>
<dbReference type="InterPro" id="IPR036661">
    <property type="entry name" value="Luciferase-like_sf"/>
</dbReference>
<dbReference type="CDD" id="cd01097">
    <property type="entry name" value="Tetrahydromethanopterin_reductase"/>
    <property type="match status" value="1"/>
</dbReference>
<dbReference type="AlphaFoldDB" id="A0A381XRJ6"/>
<feature type="domain" description="Luciferase-like" evidence="2">
    <location>
        <begin position="15"/>
        <end position="324"/>
    </location>
</feature>
<accession>A0A381XRJ6</accession>